<protein>
    <recommendedName>
        <fullName evidence="2">Nephrocystin 3-like N-terminal domain-containing protein</fullName>
    </recommendedName>
</protein>
<sequence>MAFIEDRDGPRRLLCMTGAAGSGKSALQQTTAETCGKKKFLACSFFFSASDLNRNTVDPVIPTIAYQLGRGNPVVKQLIKAAVEGDSLIFSQSLEDQITTLIVEPIEHLSSMGLDLSTLPCAVLIDALDECRGEDCQAELLTAIRKCLLVDSLPFRIFIASRPEWAIRSALEPGGELNELAYHIQLSDQYDATADIRRYLQRRLRELGLRSRDPRARSPGWFSKEDIEKLVEAASGQFIYAATVVRYLSVPRSSAVDRLKIVLNWTPKDGQSARPFEQLDLLYHGILSAAKIAYEAVDTHHERDFLLLFRAFHINATSVFADHGEKFSFVLGVEQLHSLLDLENQAEDILITDLRSLVTIRTHLDRSPGDNLILHIYHKSFSDFLVEESRSRDLFVSQSRVQMQLAKCFLQRVVRGPEWGA</sequence>
<dbReference type="AlphaFoldDB" id="A0A4Q2D3H0"/>
<dbReference type="InterPro" id="IPR056884">
    <property type="entry name" value="NPHP3-like_N"/>
</dbReference>
<dbReference type="PANTHER" id="PTHR10039">
    <property type="entry name" value="AMELOGENIN"/>
    <property type="match status" value="1"/>
</dbReference>
<gene>
    <name evidence="3" type="ORF">EST38_g12953</name>
</gene>
<dbReference type="OrthoDB" id="5971939at2759"/>
<evidence type="ECO:0000259" key="2">
    <source>
        <dbReference type="Pfam" id="PF24883"/>
    </source>
</evidence>
<dbReference type="EMBL" id="SDEE01001081">
    <property type="protein sequence ID" value="RXW12901.1"/>
    <property type="molecule type" value="Genomic_DNA"/>
</dbReference>
<evidence type="ECO:0000313" key="4">
    <source>
        <dbReference type="Proteomes" id="UP000290288"/>
    </source>
</evidence>
<name>A0A4Q2D3H0_9AGAR</name>
<dbReference type="PANTHER" id="PTHR10039:SF14">
    <property type="entry name" value="NACHT DOMAIN-CONTAINING PROTEIN"/>
    <property type="match status" value="1"/>
</dbReference>
<proteinExistence type="predicted"/>
<evidence type="ECO:0000256" key="1">
    <source>
        <dbReference type="ARBA" id="ARBA00022737"/>
    </source>
</evidence>
<feature type="domain" description="Nephrocystin 3-like N-terminal" evidence="2">
    <location>
        <begin position="8"/>
        <end position="162"/>
    </location>
</feature>
<accession>A0A4Q2D3H0</accession>
<keyword evidence="4" id="KW-1185">Reference proteome</keyword>
<organism evidence="3 4">
    <name type="scientific">Candolleomyces aberdarensis</name>
    <dbReference type="NCBI Taxonomy" id="2316362"/>
    <lineage>
        <taxon>Eukaryota</taxon>
        <taxon>Fungi</taxon>
        <taxon>Dikarya</taxon>
        <taxon>Basidiomycota</taxon>
        <taxon>Agaricomycotina</taxon>
        <taxon>Agaricomycetes</taxon>
        <taxon>Agaricomycetidae</taxon>
        <taxon>Agaricales</taxon>
        <taxon>Agaricineae</taxon>
        <taxon>Psathyrellaceae</taxon>
        <taxon>Candolleomyces</taxon>
    </lineage>
</organism>
<dbReference type="Pfam" id="PF24883">
    <property type="entry name" value="NPHP3_N"/>
    <property type="match status" value="1"/>
</dbReference>
<evidence type="ECO:0000313" key="3">
    <source>
        <dbReference type="EMBL" id="RXW12901.1"/>
    </source>
</evidence>
<dbReference type="STRING" id="2316362.A0A4Q2D3H0"/>
<reference evidence="3 4" key="1">
    <citation type="submission" date="2019-01" db="EMBL/GenBank/DDBJ databases">
        <title>Draft genome sequence of Psathyrella aberdarensis IHI B618.</title>
        <authorList>
            <person name="Buettner E."/>
            <person name="Kellner H."/>
        </authorList>
    </citation>
    <scope>NUCLEOTIDE SEQUENCE [LARGE SCALE GENOMIC DNA]</scope>
    <source>
        <strain evidence="3 4">IHI B618</strain>
    </source>
</reference>
<dbReference type="InterPro" id="IPR027417">
    <property type="entry name" value="P-loop_NTPase"/>
</dbReference>
<dbReference type="Proteomes" id="UP000290288">
    <property type="component" value="Unassembled WGS sequence"/>
</dbReference>
<dbReference type="SUPFAM" id="SSF52540">
    <property type="entry name" value="P-loop containing nucleoside triphosphate hydrolases"/>
    <property type="match status" value="1"/>
</dbReference>
<comment type="caution">
    <text evidence="3">The sequence shown here is derived from an EMBL/GenBank/DDBJ whole genome shotgun (WGS) entry which is preliminary data.</text>
</comment>
<keyword evidence="1" id="KW-0677">Repeat</keyword>